<reference evidence="2 3" key="1">
    <citation type="submission" date="2017-03" db="EMBL/GenBank/DDBJ databases">
        <authorList>
            <person name="Afonso C.L."/>
            <person name="Miller P.J."/>
            <person name="Scott M.A."/>
            <person name="Spackman E."/>
            <person name="Goraichik I."/>
            <person name="Dimitrov K.M."/>
            <person name="Suarez D.L."/>
            <person name="Swayne D.E."/>
        </authorList>
    </citation>
    <scope>NUCLEOTIDE SEQUENCE [LARGE SCALE GENOMIC DNA]</scope>
    <source>
        <strain evidence="2">SB41UT1</strain>
    </source>
</reference>
<dbReference type="AlphaFoldDB" id="A0A1X7AP73"/>
<dbReference type="SUPFAM" id="SSF101801">
    <property type="entry name" value="Surface presentation of antigens (SPOA)"/>
    <property type="match status" value="1"/>
</dbReference>
<dbReference type="OrthoDB" id="9806941at2"/>
<feature type="domain" description="Flagellar motor switch protein FliN-like C-terminal" evidence="1">
    <location>
        <begin position="179"/>
        <end position="243"/>
    </location>
</feature>
<protein>
    <submittedName>
        <fullName evidence="2">Surface presentation of antigens (SPOA)</fullName>
    </submittedName>
</protein>
<keyword evidence="3" id="KW-1185">Reference proteome</keyword>
<dbReference type="EMBL" id="FWPT01000009">
    <property type="protein sequence ID" value="SMA49890.1"/>
    <property type="molecule type" value="Genomic_DNA"/>
</dbReference>
<dbReference type="Gene3D" id="2.30.330.10">
    <property type="entry name" value="SpoA-like"/>
    <property type="match status" value="1"/>
</dbReference>
<accession>A0A1X7AP73</accession>
<organism evidence="2 3">
    <name type="scientific">Parendozoicomonas haliclonae</name>
    <dbReference type="NCBI Taxonomy" id="1960125"/>
    <lineage>
        <taxon>Bacteria</taxon>
        <taxon>Pseudomonadati</taxon>
        <taxon>Pseudomonadota</taxon>
        <taxon>Gammaproteobacteria</taxon>
        <taxon>Oceanospirillales</taxon>
        <taxon>Endozoicomonadaceae</taxon>
        <taxon>Parendozoicomonas</taxon>
    </lineage>
</organism>
<name>A0A1X7AP73_9GAMM</name>
<sequence>MSYYPVYGFSSGQLAELDAALRDALETWGQRWFTAPLGFSVVETGAEDRFDPVTFRSLSGGQQIGFHSQEISESLFAALFHCPKSEQSPTTLKLTEPVQTACQQELFALLLKADGGDEQEQAPPAGFAEKWSGWHKLIMVWPDESLLVVYLSPGLIRSQWLKHQEQTTQPALASRAEAIGQQRLSLTAELGSVSLPVGELARLQAGDVIFFNPPVAESITLKTSTEHCIARGQLCQHQGHRALLLRGADTPDHNHAAKEE</sequence>
<evidence type="ECO:0000259" key="1">
    <source>
        <dbReference type="Pfam" id="PF01052"/>
    </source>
</evidence>
<proteinExistence type="predicted"/>
<gene>
    <name evidence="2" type="ORF">EHSB41UT_03681</name>
</gene>
<dbReference type="Pfam" id="PF01052">
    <property type="entry name" value="FliMN_C"/>
    <property type="match status" value="1"/>
</dbReference>
<dbReference type="InterPro" id="IPR001543">
    <property type="entry name" value="FliN-like_C"/>
</dbReference>
<dbReference type="Proteomes" id="UP000196573">
    <property type="component" value="Unassembled WGS sequence"/>
</dbReference>
<evidence type="ECO:0000313" key="3">
    <source>
        <dbReference type="Proteomes" id="UP000196573"/>
    </source>
</evidence>
<dbReference type="RefSeq" id="WP_087112336.1">
    <property type="nucleotide sequence ID" value="NZ_CBCSCN010000011.1"/>
</dbReference>
<evidence type="ECO:0000313" key="2">
    <source>
        <dbReference type="EMBL" id="SMA49890.1"/>
    </source>
</evidence>
<dbReference type="InterPro" id="IPR036429">
    <property type="entry name" value="SpoA-like_sf"/>
</dbReference>